<organism evidence="1 2">
    <name type="scientific">Aureliella helgolandensis</name>
    <dbReference type="NCBI Taxonomy" id="2527968"/>
    <lineage>
        <taxon>Bacteria</taxon>
        <taxon>Pseudomonadati</taxon>
        <taxon>Planctomycetota</taxon>
        <taxon>Planctomycetia</taxon>
        <taxon>Pirellulales</taxon>
        <taxon>Pirellulaceae</taxon>
        <taxon>Aureliella</taxon>
    </lineage>
</organism>
<name>A0A518G6Q5_9BACT</name>
<evidence type="ECO:0000313" key="2">
    <source>
        <dbReference type="Proteomes" id="UP000318017"/>
    </source>
</evidence>
<evidence type="ECO:0000313" key="1">
    <source>
        <dbReference type="EMBL" id="QDV24273.1"/>
    </source>
</evidence>
<dbReference type="EMBL" id="CP036298">
    <property type="protein sequence ID" value="QDV24273.1"/>
    <property type="molecule type" value="Genomic_DNA"/>
</dbReference>
<reference evidence="1 2" key="1">
    <citation type="submission" date="2019-02" db="EMBL/GenBank/DDBJ databases">
        <title>Deep-cultivation of Planctomycetes and their phenomic and genomic characterization uncovers novel biology.</title>
        <authorList>
            <person name="Wiegand S."/>
            <person name="Jogler M."/>
            <person name="Boedeker C."/>
            <person name="Pinto D."/>
            <person name="Vollmers J."/>
            <person name="Rivas-Marin E."/>
            <person name="Kohn T."/>
            <person name="Peeters S.H."/>
            <person name="Heuer A."/>
            <person name="Rast P."/>
            <person name="Oberbeckmann S."/>
            <person name="Bunk B."/>
            <person name="Jeske O."/>
            <person name="Meyerdierks A."/>
            <person name="Storesund J.E."/>
            <person name="Kallscheuer N."/>
            <person name="Luecker S."/>
            <person name="Lage O.M."/>
            <person name="Pohl T."/>
            <person name="Merkel B.J."/>
            <person name="Hornburger P."/>
            <person name="Mueller R.-W."/>
            <person name="Bruemmer F."/>
            <person name="Labrenz M."/>
            <person name="Spormann A.M."/>
            <person name="Op den Camp H."/>
            <person name="Overmann J."/>
            <person name="Amann R."/>
            <person name="Jetten M.S.M."/>
            <person name="Mascher T."/>
            <person name="Medema M.H."/>
            <person name="Devos D.P."/>
            <person name="Kaster A.-K."/>
            <person name="Ovreas L."/>
            <person name="Rohde M."/>
            <person name="Galperin M.Y."/>
            <person name="Jogler C."/>
        </authorList>
    </citation>
    <scope>NUCLEOTIDE SEQUENCE [LARGE SCALE GENOMIC DNA]</scope>
    <source>
        <strain evidence="1 2">Q31a</strain>
    </source>
</reference>
<keyword evidence="2" id="KW-1185">Reference proteome</keyword>
<protein>
    <submittedName>
        <fullName evidence="1">Uncharacterized protein</fullName>
    </submittedName>
</protein>
<dbReference type="Proteomes" id="UP000318017">
    <property type="component" value="Chromosome"/>
</dbReference>
<dbReference type="KEGG" id="ahel:Q31a_25880"/>
<proteinExistence type="predicted"/>
<sequence>MSHQNLAEFMTRSTPVEKIRKVVAAQLGAFGAQQVESLSESLLIRNGLFCGRRFQCDSYEVVWFLEEDEIKYFSPCGELLKCSSAISAIHEYESVAADEPQESHQSRRAA</sequence>
<gene>
    <name evidence="1" type="ORF">Q31a_25880</name>
</gene>
<dbReference type="AlphaFoldDB" id="A0A518G6Q5"/>
<accession>A0A518G6Q5</accession>